<evidence type="ECO:0000259" key="1">
    <source>
        <dbReference type="SMART" id="SM00954"/>
    </source>
</evidence>
<dbReference type="InterPro" id="IPR043519">
    <property type="entry name" value="NT_sf"/>
</dbReference>
<dbReference type="RefSeq" id="WP_111447193.1">
    <property type="nucleotide sequence ID" value="NZ_QKZK01000057.1"/>
</dbReference>
<dbReference type="Gene3D" id="3.30.460.10">
    <property type="entry name" value="Beta Polymerase, domain 2"/>
    <property type="match status" value="1"/>
</dbReference>
<dbReference type="GO" id="GO:0016740">
    <property type="term" value="F:transferase activity"/>
    <property type="evidence" value="ECO:0007669"/>
    <property type="project" value="UniProtKB-KW"/>
</dbReference>
<dbReference type="EMBL" id="QKZK01000057">
    <property type="protein sequence ID" value="PZX10278.1"/>
    <property type="molecule type" value="Genomic_DNA"/>
</dbReference>
<proteinExistence type="predicted"/>
<keyword evidence="3" id="KW-1185">Reference proteome</keyword>
<evidence type="ECO:0000313" key="3">
    <source>
        <dbReference type="Proteomes" id="UP000249239"/>
    </source>
</evidence>
<reference evidence="2 3" key="1">
    <citation type="submission" date="2018-06" db="EMBL/GenBank/DDBJ databases">
        <title>Genomic Encyclopedia of Archaeal and Bacterial Type Strains, Phase II (KMG-II): from individual species to whole genera.</title>
        <authorList>
            <person name="Goeker M."/>
        </authorList>
    </citation>
    <scope>NUCLEOTIDE SEQUENCE [LARGE SCALE GENOMIC DNA]</scope>
    <source>
        <strain evidence="2 3">DSM 6779</strain>
    </source>
</reference>
<comment type="caution">
    <text evidence="2">The sequence shown here is derived from an EMBL/GenBank/DDBJ whole genome shotgun (WGS) entry which is preliminary data.</text>
</comment>
<dbReference type="AlphaFoldDB" id="A0A2W7MQX2"/>
<dbReference type="Pfam" id="PF04607">
    <property type="entry name" value="RelA_SpoT"/>
    <property type="match status" value="1"/>
</dbReference>
<sequence>MKIVQSVQELYNTNLPYFNIIKGKVDEVVKSNKNERWHYESRLKQIESFAMKIEMGRFKKTEIFEDFFASTIVVKNLSEISLAEKFVAKHFNIQFKRPTSNNFTHKDSFSFPFDDLRLYVSLKDFETGEFAPDLYDLIFEIQIKTFLQHAWSIATHDLIYKSDKINWAKERIAYQVKATLEHAEVTISGVEELSKLTELAKENKDVKKVNQLISLILNHWKPEDLPLDRRRLAQNIIGFIDAIGITLLELDSVLKSESNNGRGTLTRNLSPYLIVVQSVFNIYPERIINYLQDKNSRNKQKILITSEMDIPNLESIVEEKLVRI</sequence>
<protein>
    <submittedName>
        <fullName evidence="2">PpGpp synthetase/RelA/SpoT-type nucleotidyltransferase</fullName>
    </submittedName>
</protein>
<organism evidence="2 3">
    <name type="scientific">Breznakibacter xylanolyticus</name>
    <dbReference type="NCBI Taxonomy" id="990"/>
    <lineage>
        <taxon>Bacteria</taxon>
        <taxon>Pseudomonadati</taxon>
        <taxon>Bacteroidota</taxon>
        <taxon>Bacteroidia</taxon>
        <taxon>Marinilabiliales</taxon>
        <taxon>Marinilabiliaceae</taxon>
        <taxon>Breznakibacter</taxon>
    </lineage>
</organism>
<feature type="domain" description="RelA/SpoT" evidence="1">
    <location>
        <begin position="41"/>
        <end position="166"/>
    </location>
</feature>
<dbReference type="OrthoDB" id="9801824at2"/>
<evidence type="ECO:0000313" key="2">
    <source>
        <dbReference type="EMBL" id="PZX10278.1"/>
    </source>
</evidence>
<accession>A0A2W7MQX2</accession>
<dbReference type="Proteomes" id="UP000249239">
    <property type="component" value="Unassembled WGS sequence"/>
</dbReference>
<dbReference type="InterPro" id="IPR007685">
    <property type="entry name" value="RelA_SpoT"/>
</dbReference>
<keyword evidence="2" id="KW-0808">Transferase</keyword>
<dbReference type="SMART" id="SM00954">
    <property type="entry name" value="RelA_SpoT"/>
    <property type="match status" value="1"/>
</dbReference>
<name>A0A2W7MQX2_9BACT</name>
<gene>
    <name evidence="2" type="ORF">LX69_03426</name>
</gene>
<dbReference type="SUPFAM" id="SSF81301">
    <property type="entry name" value="Nucleotidyltransferase"/>
    <property type="match status" value="1"/>
</dbReference>
<dbReference type="GO" id="GO:0015969">
    <property type="term" value="P:guanosine tetraphosphate metabolic process"/>
    <property type="evidence" value="ECO:0007669"/>
    <property type="project" value="InterPro"/>
</dbReference>